<reference evidence="3 4" key="1">
    <citation type="submission" date="2015-06" db="EMBL/GenBank/DDBJ databases">
        <title>Recapitulation of the evolution of biosynthetic gene clusters reveals hidden chemical diversity on bacterial genomes.</title>
        <authorList>
            <person name="Cruz-Morales P."/>
            <person name="Martinez-Guerrero C."/>
            <person name="Morales-Escalante M.A."/>
            <person name="Yanez-Guerra L.A."/>
            <person name="Kopp J.F."/>
            <person name="Feldmann J."/>
            <person name="Ramos-Aboites H.E."/>
            <person name="Barona-Gomez F."/>
        </authorList>
    </citation>
    <scope>NUCLEOTIDE SEQUENCE [LARGE SCALE GENOMIC DNA]</scope>
    <source>
        <strain evidence="3 4">ATCC 31245</strain>
    </source>
</reference>
<keyword evidence="2" id="KW-0472">Membrane</keyword>
<proteinExistence type="predicted"/>
<dbReference type="EMBL" id="LFML01000023">
    <property type="protein sequence ID" value="KMO98623.1"/>
    <property type="molecule type" value="Genomic_DNA"/>
</dbReference>
<evidence type="ECO:0000313" key="4">
    <source>
        <dbReference type="Proteomes" id="UP000035932"/>
    </source>
</evidence>
<dbReference type="RefSeq" id="WP_048475551.1">
    <property type="nucleotide sequence ID" value="NZ_JBIRUD010000004.1"/>
</dbReference>
<name>A0A0J6XV77_9ACTN</name>
<gene>
    <name evidence="3" type="ORF">ACS04_06445</name>
</gene>
<dbReference type="Proteomes" id="UP000035932">
    <property type="component" value="Unassembled WGS sequence"/>
</dbReference>
<protein>
    <submittedName>
        <fullName evidence="3">Membrane protein</fullName>
    </submittedName>
</protein>
<feature type="region of interest" description="Disordered" evidence="1">
    <location>
        <begin position="56"/>
        <end position="126"/>
    </location>
</feature>
<comment type="caution">
    <text evidence="3">The sequence shown here is derived from an EMBL/GenBank/DDBJ whole genome shotgun (WGS) entry which is preliminary data.</text>
</comment>
<organism evidence="3 4">
    <name type="scientific">Streptomyces roseus</name>
    <dbReference type="NCBI Taxonomy" id="66430"/>
    <lineage>
        <taxon>Bacteria</taxon>
        <taxon>Bacillati</taxon>
        <taxon>Actinomycetota</taxon>
        <taxon>Actinomycetes</taxon>
        <taxon>Kitasatosporales</taxon>
        <taxon>Streptomycetaceae</taxon>
        <taxon>Streptomyces</taxon>
    </lineage>
</organism>
<evidence type="ECO:0000256" key="1">
    <source>
        <dbReference type="SAM" id="MobiDB-lite"/>
    </source>
</evidence>
<keyword evidence="2" id="KW-1133">Transmembrane helix</keyword>
<keyword evidence="4" id="KW-1185">Reference proteome</keyword>
<dbReference type="AlphaFoldDB" id="A0A0J6XV77"/>
<dbReference type="STRING" id="66430.ACS04_06445"/>
<keyword evidence="2" id="KW-0812">Transmembrane</keyword>
<sequence length="126" mass="12532">MPRPTAAQLFYGSATVVVSTIAMLLLSQTSTGRGIAVIATAALALGLLVALTAASPRRRGRHAAPAGTVRANARTPRVSPGVTEITPAGAPANAHGTAPGPVPADAAAAARVPEPRTAAVEQPVHH</sequence>
<evidence type="ECO:0000256" key="2">
    <source>
        <dbReference type="SAM" id="Phobius"/>
    </source>
</evidence>
<feature type="compositionally biased region" description="Low complexity" evidence="1">
    <location>
        <begin position="96"/>
        <end position="119"/>
    </location>
</feature>
<evidence type="ECO:0000313" key="3">
    <source>
        <dbReference type="EMBL" id="KMO98623.1"/>
    </source>
</evidence>
<dbReference type="OrthoDB" id="4338087at2"/>
<dbReference type="PATRIC" id="fig|66430.4.peg.3547"/>
<accession>A0A0J6XV77</accession>
<feature type="transmembrane region" description="Helical" evidence="2">
    <location>
        <begin position="34"/>
        <end position="54"/>
    </location>
</feature>
<feature type="transmembrane region" description="Helical" evidence="2">
    <location>
        <begin position="9"/>
        <end position="28"/>
    </location>
</feature>